<reference evidence="2 3" key="1">
    <citation type="journal article" date="2023" name="PLoS ONE">
        <title>Cytospora paraplurivora sp. nov. isolated from orchards with fruit tree decline syndrome in Ontario, Canada.</title>
        <authorList>
            <person name="Ilyukhin E."/>
            <person name="Nguyen H.D.T."/>
            <person name="Castle A.J."/>
            <person name="Ellouze W."/>
        </authorList>
    </citation>
    <scope>NUCLEOTIDE SEQUENCE [LARGE SCALE GENOMIC DNA]</scope>
    <source>
        <strain evidence="2 3">FDS-564</strain>
    </source>
</reference>
<dbReference type="EMBL" id="JAJSPL020000013">
    <property type="protein sequence ID" value="KAK7743547.1"/>
    <property type="molecule type" value="Genomic_DNA"/>
</dbReference>
<evidence type="ECO:0000256" key="1">
    <source>
        <dbReference type="SAM" id="Phobius"/>
    </source>
</evidence>
<comment type="caution">
    <text evidence="2">The sequence shown here is derived from an EMBL/GenBank/DDBJ whole genome shotgun (WGS) entry which is preliminary data.</text>
</comment>
<sequence length="470" mass="53127">MLDDALAMFWRIMAFITALLEAAHKWGKQLLPAMLDDTLAMFWRIMAFIIALFGAAYTIIYYTISISVLAAGVCFGFLALCIIPAVFQFVVEHLPLKQYFDRRLQKDFINKIKNIEYKEKKTRARLIQLMGDVKLQNEANNKVLKEIRINEAIIKRKVRGFASCVVDRYQIQPTIPGLIVPPHQEPEEPSRRPIIRWLFAQSLQLYHHERSIAKYEAQISGELMKLQQLDEEHICLRDILDDINSKRSRVMLLNDLPKPYRVSASTRKYCSQFDHARMKPSPYPHFERPSDWESRVNRLAGLTSREPEIYQVRLDFPPMTKYFTVPPRLAVGTDTSFGAPMFSAPVQAPPLFAAPITTTAPCSFSTSLYDPPPSVAPFRPAFGPPTATPTTPAAAPTLAPPAENHLSLSERMTDPTGLRAPLPASNLAAPAPIQSDEEIQAERKAARLAEMELARDLKAARAKWPSRFKG</sequence>
<feature type="transmembrane region" description="Helical" evidence="1">
    <location>
        <begin position="70"/>
        <end position="91"/>
    </location>
</feature>
<organism evidence="2 3">
    <name type="scientific">Cytospora paraplurivora</name>
    <dbReference type="NCBI Taxonomy" id="2898453"/>
    <lineage>
        <taxon>Eukaryota</taxon>
        <taxon>Fungi</taxon>
        <taxon>Dikarya</taxon>
        <taxon>Ascomycota</taxon>
        <taxon>Pezizomycotina</taxon>
        <taxon>Sordariomycetes</taxon>
        <taxon>Sordariomycetidae</taxon>
        <taxon>Diaporthales</taxon>
        <taxon>Cytosporaceae</taxon>
        <taxon>Cytospora</taxon>
    </lineage>
</organism>
<gene>
    <name evidence="2" type="ORF">SLS53_004081</name>
</gene>
<keyword evidence="3" id="KW-1185">Reference proteome</keyword>
<keyword evidence="1" id="KW-1133">Transmembrane helix</keyword>
<proteinExistence type="predicted"/>
<keyword evidence="1" id="KW-0472">Membrane</keyword>
<name>A0AAN9UBC7_9PEZI</name>
<protein>
    <submittedName>
        <fullName evidence="2">Uncharacterized protein</fullName>
    </submittedName>
</protein>
<feature type="transmembrane region" description="Helical" evidence="1">
    <location>
        <begin position="45"/>
        <end position="64"/>
    </location>
</feature>
<dbReference type="AlphaFoldDB" id="A0AAN9UBC7"/>
<evidence type="ECO:0000313" key="2">
    <source>
        <dbReference type="EMBL" id="KAK7743547.1"/>
    </source>
</evidence>
<keyword evidence="1" id="KW-0812">Transmembrane</keyword>
<dbReference type="Proteomes" id="UP001320245">
    <property type="component" value="Unassembled WGS sequence"/>
</dbReference>
<evidence type="ECO:0000313" key="3">
    <source>
        <dbReference type="Proteomes" id="UP001320245"/>
    </source>
</evidence>
<feature type="transmembrane region" description="Helical" evidence="1">
    <location>
        <begin position="6"/>
        <end position="24"/>
    </location>
</feature>
<accession>A0AAN9UBC7</accession>